<keyword evidence="9" id="KW-0804">Transcription</keyword>
<keyword evidence="5 12" id="KW-0863">Zinc-finger</keyword>
<dbReference type="SMART" id="SM00355">
    <property type="entry name" value="ZnF_C2H2"/>
    <property type="match status" value="8"/>
</dbReference>
<dbReference type="InterPro" id="IPR050527">
    <property type="entry name" value="Snail/Krueppel_Znf"/>
</dbReference>
<dbReference type="Proteomes" id="UP000625711">
    <property type="component" value="Unassembled WGS sequence"/>
</dbReference>
<evidence type="ECO:0000256" key="5">
    <source>
        <dbReference type="ARBA" id="ARBA00022771"/>
    </source>
</evidence>
<dbReference type="EMBL" id="JAACXV010013323">
    <property type="protein sequence ID" value="KAF7273726.1"/>
    <property type="molecule type" value="Genomic_DNA"/>
</dbReference>
<keyword evidence="10" id="KW-0539">Nucleus</keyword>
<dbReference type="GO" id="GO:0000978">
    <property type="term" value="F:RNA polymerase II cis-regulatory region sequence-specific DNA binding"/>
    <property type="evidence" value="ECO:0007669"/>
    <property type="project" value="TreeGrafter"/>
</dbReference>
<dbReference type="PROSITE" id="PS00028">
    <property type="entry name" value="ZINC_FINGER_C2H2_1"/>
    <property type="match status" value="8"/>
</dbReference>
<dbReference type="Pfam" id="PF13912">
    <property type="entry name" value="zf-C2H2_6"/>
    <property type="match status" value="1"/>
</dbReference>
<evidence type="ECO:0000256" key="3">
    <source>
        <dbReference type="ARBA" id="ARBA00022723"/>
    </source>
</evidence>
<feature type="domain" description="C2H2-type" evidence="13">
    <location>
        <begin position="351"/>
        <end position="378"/>
    </location>
</feature>
<feature type="domain" description="C2H2-type" evidence="13">
    <location>
        <begin position="153"/>
        <end position="180"/>
    </location>
</feature>
<accession>A0A834I6S1</accession>
<evidence type="ECO:0000256" key="10">
    <source>
        <dbReference type="ARBA" id="ARBA00023242"/>
    </source>
</evidence>
<evidence type="ECO:0000256" key="6">
    <source>
        <dbReference type="ARBA" id="ARBA00022833"/>
    </source>
</evidence>
<comment type="similarity">
    <text evidence="2">Belongs to the krueppel C2H2-type zinc-finger protein family.</text>
</comment>
<sequence>MENINETNIFDMLDKNNNVYHYTKKILNCFPNLKLYEYFPLPKLICIECLNSLIESYNLFMKVQTSQRILQKYTHRKQGKSNFLSNKVNNNPEIQSITKQSGLISDIESDNSDSVSNVSDYVKHSHKTKSQIKGSFKRCSKEFATRATTLKKHVCVKCNKRYKSQFELQVHLRKHNGDKPFSCSLCEKSFSDKRNLRKHEKIHTGKKNHECPTCRKTFLHVYTLKTHERLHTGEKLYVCDTCGCSFNTSSQLTIHIRTHTKEKPYGCTFCSNTFVSKAALNSHVIVHTGEKRFNCTICGRKCRSGYDLKTHVRIHTNEKPYQCNYPSCEKRYKTSSQLSVHFRTHTGEKPHKCVVCLKQFGETTSLKRHMITHEKCKENKT</sequence>
<comment type="similarity">
    <text evidence="11">Belongs to the snail C2H2-type zinc-finger protein family.</text>
</comment>
<keyword evidence="7" id="KW-0805">Transcription regulation</keyword>
<reference evidence="14" key="1">
    <citation type="submission" date="2020-08" db="EMBL/GenBank/DDBJ databases">
        <title>Genome sequencing and assembly of the red palm weevil Rhynchophorus ferrugineus.</title>
        <authorList>
            <person name="Dias G.B."/>
            <person name="Bergman C.M."/>
            <person name="Manee M."/>
        </authorList>
    </citation>
    <scope>NUCLEOTIDE SEQUENCE</scope>
    <source>
        <strain evidence="14">AA-2017</strain>
        <tissue evidence="14">Whole larva</tissue>
    </source>
</reference>
<feature type="domain" description="C2H2-type" evidence="13">
    <location>
        <begin position="209"/>
        <end position="236"/>
    </location>
</feature>
<feature type="domain" description="C2H2-type" evidence="13">
    <location>
        <begin position="265"/>
        <end position="292"/>
    </location>
</feature>
<dbReference type="Gene3D" id="3.30.160.60">
    <property type="entry name" value="Classic Zinc Finger"/>
    <property type="match status" value="8"/>
</dbReference>
<evidence type="ECO:0000259" key="13">
    <source>
        <dbReference type="PROSITE" id="PS50157"/>
    </source>
</evidence>
<feature type="domain" description="C2H2-type" evidence="13">
    <location>
        <begin position="237"/>
        <end position="264"/>
    </location>
</feature>
<keyword evidence="8" id="KW-0238">DNA-binding</keyword>
<organism evidence="14 15">
    <name type="scientific">Rhynchophorus ferrugineus</name>
    <name type="common">Red palm weevil</name>
    <name type="synonym">Curculio ferrugineus</name>
    <dbReference type="NCBI Taxonomy" id="354439"/>
    <lineage>
        <taxon>Eukaryota</taxon>
        <taxon>Metazoa</taxon>
        <taxon>Ecdysozoa</taxon>
        <taxon>Arthropoda</taxon>
        <taxon>Hexapoda</taxon>
        <taxon>Insecta</taxon>
        <taxon>Pterygota</taxon>
        <taxon>Neoptera</taxon>
        <taxon>Endopterygota</taxon>
        <taxon>Coleoptera</taxon>
        <taxon>Polyphaga</taxon>
        <taxon>Cucujiformia</taxon>
        <taxon>Curculionidae</taxon>
        <taxon>Dryophthorinae</taxon>
        <taxon>Rhynchophorus</taxon>
    </lineage>
</organism>
<dbReference type="PROSITE" id="PS50157">
    <property type="entry name" value="ZINC_FINGER_C2H2_2"/>
    <property type="match status" value="8"/>
</dbReference>
<dbReference type="Pfam" id="PF00096">
    <property type="entry name" value="zf-C2H2"/>
    <property type="match status" value="5"/>
</dbReference>
<dbReference type="FunFam" id="3.30.160.60:FF:000264">
    <property type="entry name" value="Zinc finger protein 236"/>
    <property type="match status" value="1"/>
</dbReference>
<keyword evidence="6" id="KW-0862">Zinc</keyword>
<gene>
    <name evidence="14" type="ORF">GWI33_013580</name>
</gene>
<evidence type="ECO:0000256" key="4">
    <source>
        <dbReference type="ARBA" id="ARBA00022737"/>
    </source>
</evidence>
<comment type="subcellular location">
    <subcellularLocation>
        <location evidence="1">Nucleus</location>
    </subcellularLocation>
</comment>
<dbReference type="PANTHER" id="PTHR24388:SF54">
    <property type="entry name" value="PROTEIN ESCARGOT"/>
    <property type="match status" value="1"/>
</dbReference>
<dbReference type="FunFam" id="3.30.160.60:FF:000125">
    <property type="entry name" value="Putative zinc finger protein 143"/>
    <property type="match status" value="1"/>
</dbReference>
<name>A0A834I6S1_RHYFE</name>
<dbReference type="GO" id="GO:0008270">
    <property type="term" value="F:zinc ion binding"/>
    <property type="evidence" value="ECO:0007669"/>
    <property type="project" value="UniProtKB-KW"/>
</dbReference>
<evidence type="ECO:0000256" key="11">
    <source>
        <dbReference type="ARBA" id="ARBA00037948"/>
    </source>
</evidence>
<dbReference type="FunFam" id="3.30.160.60:FF:000100">
    <property type="entry name" value="Zinc finger 45-like"/>
    <property type="match status" value="2"/>
</dbReference>
<feature type="domain" description="C2H2-type" evidence="13">
    <location>
        <begin position="181"/>
        <end position="208"/>
    </location>
</feature>
<feature type="domain" description="C2H2-type" evidence="13">
    <location>
        <begin position="293"/>
        <end position="320"/>
    </location>
</feature>
<evidence type="ECO:0000256" key="9">
    <source>
        <dbReference type="ARBA" id="ARBA00023163"/>
    </source>
</evidence>
<keyword evidence="3" id="KW-0479">Metal-binding</keyword>
<keyword evidence="4" id="KW-0677">Repeat</keyword>
<dbReference type="FunFam" id="3.30.160.60:FF:000446">
    <property type="entry name" value="Zinc finger protein"/>
    <property type="match status" value="1"/>
</dbReference>
<evidence type="ECO:0000313" key="14">
    <source>
        <dbReference type="EMBL" id="KAF7273726.1"/>
    </source>
</evidence>
<dbReference type="InterPro" id="IPR036236">
    <property type="entry name" value="Znf_C2H2_sf"/>
</dbReference>
<dbReference type="FunFam" id="3.30.160.60:FF:001480">
    <property type="entry name" value="Si:cabz01071911.3"/>
    <property type="match status" value="1"/>
</dbReference>
<feature type="domain" description="C2H2-type" evidence="13">
    <location>
        <begin position="321"/>
        <end position="350"/>
    </location>
</feature>
<evidence type="ECO:0000256" key="1">
    <source>
        <dbReference type="ARBA" id="ARBA00004123"/>
    </source>
</evidence>
<evidence type="ECO:0000256" key="7">
    <source>
        <dbReference type="ARBA" id="ARBA00023015"/>
    </source>
</evidence>
<proteinExistence type="inferred from homology"/>
<evidence type="ECO:0000256" key="12">
    <source>
        <dbReference type="PROSITE-ProRule" id="PRU00042"/>
    </source>
</evidence>
<evidence type="ECO:0000313" key="15">
    <source>
        <dbReference type="Proteomes" id="UP000625711"/>
    </source>
</evidence>
<dbReference type="PANTHER" id="PTHR24388">
    <property type="entry name" value="ZINC FINGER PROTEIN"/>
    <property type="match status" value="1"/>
</dbReference>
<dbReference type="SUPFAM" id="SSF57667">
    <property type="entry name" value="beta-beta-alpha zinc fingers"/>
    <property type="match status" value="4"/>
</dbReference>
<dbReference type="InterPro" id="IPR013087">
    <property type="entry name" value="Znf_C2H2_type"/>
</dbReference>
<evidence type="ECO:0000256" key="8">
    <source>
        <dbReference type="ARBA" id="ARBA00023125"/>
    </source>
</evidence>
<evidence type="ECO:0000256" key="2">
    <source>
        <dbReference type="ARBA" id="ARBA00006991"/>
    </source>
</evidence>
<dbReference type="AlphaFoldDB" id="A0A834I6S1"/>
<keyword evidence="15" id="KW-1185">Reference proteome</keyword>
<comment type="caution">
    <text evidence="14">The sequence shown here is derived from an EMBL/GenBank/DDBJ whole genome shotgun (WGS) entry which is preliminary data.</text>
</comment>
<dbReference type="SUPFAM" id="SSF57716">
    <property type="entry name" value="Glucocorticoid receptor-like (DNA-binding domain)"/>
    <property type="match status" value="1"/>
</dbReference>
<dbReference type="GO" id="GO:0005634">
    <property type="term" value="C:nucleus"/>
    <property type="evidence" value="ECO:0007669"/>
    <property type="project" value="UniProtKB-SubCell"/>
</dbReference>
<dbReference type="GO" id="GO:0000981">
    <property type="term" value="F:DNA-binding transcription factor activity, RNA polymerase II-specific"/>
    <property type="evidence" value="ECO:0007669"/>
    <property type="project" value="TreeGrafter"/>
</dbReference>
<dbReference type="FunFam" id="3.30.160.60:FF:002169">
    <property type="entry name" value="Zgc:174573"/>
    <property type="match status" value="1"/>
</dbReference>
<dbReference type="OrthoDB" id="5383296at2759"/>
<protein>
    <recommendedName>
        <fullName evidence="13">C2H2-type domain-containing protein</fullName>
    </recommendedName>
</protein>